<dbReference type="Proteomes" id="UP000625527">
    <property type="component" value="Unassembled WGS sequence"/>
</dbReference>
<dbReference type="PANTHER" id="PTHR30353:SF0">
    <property type="entry name" value="TRANSMEMBRANE PROTEIN"/>
    <property type="match status" value="1"/>
</dbReference>
<dbReference type="RefSeq" id="WP_192860884.1">
    <property type="nucleotide sequence ID" value="NZ_JADAQT010000018.1"/>
</dbReference>
<dbReference type="EMBL" id="JADAQT010000018">
    <property type="protein sequence ID" value="MBE1874311.1"/>
    <property type="molecule type" value="Genomic_DNA"/>
</dbReference>
<evidence type="ECO:0000256" key="8">
    <source>
        <dbReference type="SAM" id="MobiDB-lite"/>
    </source>
</evidence>
<gene>
    <name evidence="10" type="ORF">IHE71_01110</name>
</gene>
<dbReference type="PANTHER" id="PTHR30353">
    <property type="entry name" value="INNER MEMBRANE PROTEIN DEDA-RELATED"/>
    <property type="match status" value="1"/>
</dbReference>
<evidence type="ECO:0000256" key="1">
    <source>
        <dbReference type="ARBA" id="ARBA00004651"/>
    </source>
</evidence>
<keyword evidence="3 7" id="KW-1003">Cell membrane</keyword>
<evidence type="ECO:0000256" key="2">
    <source>
        <dbReference type="ARBA" id="ARBA00010792"/>
    </source>
</evidence>
<evidence type="ECO:0000313" key="10">
    <source>
        <dbReference type="EMBL" id="MBE1874311.1"/>
    </source>
</evidence>
<keyword evidence="5 7" id="KW-1133">Transmembrane helix</keyword>
<accession>A0ABR9MTG1</accession>
<keyword evidence="11" id="KW-1185">Reference proteome</keyword>
<reference evidence="10 11" key="1">
    <citation type="submission" date="2020-10" db="EMBL/GenBank/DDBJ databases">
        <title>Myceligenerans pegani sp. nov., an endophytic actinomycete isolated from Peganum harmala L. in Xinjiang, China.</title>
        <authorList>
            <person name="Xin L."/>
        </authorList>
    </citation>
    <scope>NUCLEOTIDE SEQUENCE [LARGE SCALE GENOMIC DNA]</scope>
    <source>
        <strain evidence="10 11">TRM65318</strain>
    </source>
</reference>
<comment type="similarity">
    <text evidence="2 7">Belongs to the DedA family.</text>
</comment>
<proteinExistence type="inferred from homology"/>
<evidence type="ECO:0000256" key="3">
    <source>
        <dbReference type="ARBA" id="ARBA00022475"/>
    </source>
</evidence>
<dbReference type="InterPro" id="IPR032818">
    <property type="entry name" value="DedA-like"/>
</dbReference>
<keyword evidence="4 7" id="KW-0812">Transmembrane</keyword>
<evidence type="ECO:0000256" key="4">
    <source>
        <dbReference type="ARBA" id="ARBA00022692"/>
    </source>
</evidence>
<evidence type="ECO:0000259" key="9">
    <source>
        <dbReference type="Pfam" id="PF09335"/>
    </source>
</evidence>
<evidence type="ECO:0000256" key="6">
    <source>
        <dbReference type="ARBA" id="ARBA00023136"/>
    </source>
</evidence>
<evidence type="ECO:0000256" key="7">
    <source>
        <dbReference type="RuleBase" id="RU367016"/>
    </source>
</evidence>
<feature type="transmembrane region" description="Helical" evidence="7">
    <location>
        <begin position="147"/>
        <end position="172"/>
    </location>
</feature>
<feature type="region of interest" description="Disordered" evidence="8">
    <location>
        <begin position="208"/>
        <end position="227"/>
    </location>
</feature>
<dbReference type="Pfam" id="PF09335">
    <property type="entry name" value="VTT_dom"/>
    <property type="match status" value="1"/>
</dbReference>
<feature type="transmembrane region" description="Helical" evidence="7">
    <location>
        <begin position="47"/>
        <end position="75"/>
    </location>
</feature>
<name>A0ABR9MTG1_9MICO</name>
<feature type="domain" description="VTT" evidence="9">
    <location>
        <begin position="42"/>
        <end position="166"/>
    </location>
</feature>
<evidence type="ECO:0000256" key="5">
    <source>
        <dbReference type="ARBA" id="ARBA00022989"/>
    </source>
</evidence>
<comment type="caution">
    <text evidence="10">The sequence shown here is derived from an EMBL/GenBank/DDBJ whole genome shotgun (WGS) entry which is preliminary data.</text>
</comment>
<dbReference type="InterPro" id="IPR032816">
    <property type="entry name" value="VTT_dom"/>
</dbReference>
<keyword evidence="6 7" id="KW-0472">Membrane</keyword>
<feature type="transmembrane region" description="Helical" evidence="7">
    <location>
        <begin position="178"/>
        <end position="195"/>
    </location>
</feature>
<comment type="subcellular location">
    <subcellularLocation>
        <location evidence="1 7">Cell membrane</location>
        <topology evidence="1 7">Multi-pass membrane protein</topology>
    </subcellularLocation>
</comment>
<protein>
    <submittedName>
        <fullName evidence="10">DedA family protein</fullName>
    </submittedName>
</protein>
<evidence type="ECO:0000313" key="11">
    <source>
        <dbReference type="Proteomes" id="UP000625527"/>
    </source>
</evidence>
<organism evidence="10 11">
    <name type="scientific">Myceligenerans pegani</name>
    <dbReference type="NCBI Taxonomy" id="2776917"/>
    <lineage>
        <taxon>Bacteria</taxon>
        <taxon>Bacillati</taxon>
        <taxon>Actinomycetota</taxon>
        <taxon>Actinomycetes</taxon>
        <taxon>Micrococcales</taxon>
        <taxon>Promicromonosporaceae</taxon>
        <taxon>Myceligenerans</taxon>
    </lineage>
</organism>
<feature type="compositionally biased region" description="Basic and acidic residues" evidence="8">
    <location>
        <begin position="215"/>
        <end position="227"/>
    </location>
</feature>
<feature type="transmembrane region" description="Helical" evidence="7">
    <location>
        <begin position="12"/>
        <end position="35"/>
    </location>
</feature>
<sequence>MLEPIYAFLEALELWVLDLAASPWVYAAMFGFATVDGFFPPLPSESVLITLAVAAHSTGVPWLPLVLVAGALGAWTGDQIAYQIGRAIGTERVPFLRSERGRRMVARAERLLARRGASFILAARYVPIGRVAVNMTAGAVHYPRRRFMIIAAIASVMWSLYSAGIGILAAAWLGHEPLLAIGVGIVFGITAGFVIDKVVMWFQRRRPDVDDEDPEHVAEPSDERAAA</sequence>